<evidence type="ECO:0000259" key="2">
    <source>
        <dbReference type="Pfam" id="PF25482"/>
    </source>
</evidence>
<keyword evidence="4" id="KW-1185">Reference proteome</keyword>
<feature type="compositionally biased region" description="Polar residues" evidence="1">
    <location>
        <begin position="27"/>
        <end position="42"/>
    </location>
</feature>
<feature type="domain" description="DUF7905" evidence="2">
    <location>
        <begin position="353"/>
        <end position="678"/>
    </location>
</feature>
<dbReference type="InterPro" id="IPR057227">
    <property type="entry name" value="DUF7905"/>
</dbReference>
<dbReference type="EMBL" id="BLJY01000003">
    <property type="protein sequence ID" value="GFF14212.1"/>
    <property type="molecule type" value="Genomic_DNA"/>
</dbReference>
<organism evidence="3 4">
    <name type="scientific">Aspergillus terreus</name>
    <dbReference type="NCBI Taxonomy" id="33178"/>
    <lineage>
        <taxon>Eukaryota</taxon>
        <taxon>Fungi</taxon>
        <taxon>Dikarya</taxon>
        <taxon>Ascomycota</taxon>
        <taxon>Pezizomycotina</taxon>
        <taxon>Eurotiomycetes</taxon>
        <taxon>Eurotiomycetidae</taxon>
        <taxon>Eurotiales</taxon>
        <taxon>Aspergillaceae</taxon>
        <taxon>Aspergillus</taxon>
        <taxon>Aspergillus subgen. Circumdati</taxon>
    </lineage>
</organism>
<feature type="region of interest" description="Disordered" evidence="1">
    <location>
        <begin position="1"/>
        <end position="104"/>
    </location>
</feature>
<evidence type="ECO:0000313" key="3">
    <source>
        <dbReference type="EMBL" id="GFF14212.1"/>
    </source>
</evidence>
<feature type="compositionally biased region" description="Basic residues" evidence="1">
    <location>
        <begin position="75"/>
        <end position="87"/>
    </location>
</feature>
<dbReference type="AlphaFoldDB" id="A0A5M3YVB5"/>
<evidence type="ECO:0000256" key="1">
    <source>
        <dbReference type="SAM" id="MobiDB-lite"/>
    </source>
</evidence>
<name>A0A5M3YVB5_ASPTE</name>
<dbReference type="Proteomes" id="UP000452235">
    <property type="component" value="Unassembled WGS sequence"/>
</dbReference>
<reference evidence="3 4" key="1">
    <citation type="submission" date="2020-01" db="EMBL/GenBank/DDBJ databases">
        <title>Aspergillus terreus IFO 6365 whole genome shotgun sequence.</title>
        <authorList>
            <person name="Kanamasa S."/>
            <person name="Takahashi H."/>
        </authorList>
    </citation>
    <scope>NUCLEOTIDE SEQUENCE [LARGE SCALE GENOMIC DNA]</scope>
    <source>
        <strain evidence="3 4">IFO 6365</strain>
    </source>
</reference>
<dbReference type="VEuPathDB" id="FungiDB:ATEG_00264"/>
<protein>
    <recommendedName>
        <fullName evidence="2">DUF7905 domain-containing protein</fullName>
    </recommendedName>
</protein>
<proteinExistence type="predicted"/>
<evidence type="ECO:0000313" key="4">
    <source>
        <dbReference type="Proteomes" id="UP000452235"/>
    </source>
</evidence>
<sequence length="762" mass="84559">MDHETSGAQEWQLPGYGRPLVNPRGLSHQSNPQPAGSSTAPTVRNEPPRPSYSTVAATGGQQYNPSSARGTQRASRARANSRARRPYTARGASHRSTPLFPNSPSKAALITGDKKPTDIVKLPATFGSFKNQFFGVARSTLHGRKPQATQGRLEVFQGISRKTGAFVQAPRHTDTVISLWGGAAQVASAKELLLGLLDKWTLDAPQQKGAWVKIHAKNAGKEANAEMKERPFPEKLLFLWPKEGPSLSEALGQQLEALDVLRAKYNCHLFVPKGLPDFICALGQDHDTIKNIAHRLRTKWVETVATSNIKSKVYVIEPPSPTAMKKKVVVKHENHLARPLLGGNKLKGLDLESWQDISGLIQSKNNARVLKAVETSLKGLIFVRGHLRMRINIGSFVLDEYRAPKEGSDSYSFEEFREMLLYEQTKGRLISGLKISQEEFLARFYNATDLLETYGSATSLLDKVKPAYSVNFEFLGSNNSMLRLEVEFAKSPLAEEYEVTQRRWLRPRQSGQSNDRRPPLQIGVIDFERSDWQLEIKSLEFHEASSIDASLKEFGHSVKIPHDTKITDISAPPRRKVIFKDSPPVSRLVEKTAFRYRLKGTDYTFEIARYDEYVRKNLLNMQGQSVTATASQFSEVPFTSWGASIFDSKWDNLLGEHANLPVGQSAKGYNPSLDTFFLPRQSAVPNEKGAGFWELVDLVKRVAEVLGPTRISPEATQDLSGPESEARSTIANRMQGVIAGSSPATGARNPRGMLDADLGTLF</sequence>
<accession>A0A5M3YVB5</accession>
<dbReference type="OrthoDB" id="4739136at2759"/>
<gene>
    <name evidence="3" type="ORF">ATEIFO6365_0003026500</name>
</gene>
<comment type="caution">
    <text evidence="3">The sequence shown here is derived from an EMBL/GenBank/DDBJ whole genome shotgun (WGS) entry which is preliminary data.</text>
</comment>
<feature type="compositionally biased region" description="Polar residues" evidence="1">
    <location>
        <begin position="94"/>
        <end position="104"/>
    </location>
</feature>
<dbReference type="Pfam" id="PF25482">
    <property type="entry name" value="DUF7905"/>
    <property type="match status" value="1"/>
</dbReference>
<feature type="compositionally biased region" description="Polar residues" evidence="1">
    <location>
        <begin position="51"/>
        <end position="72"/>
    </location>
</feature>
<feature type="region of interest" description="Disordered" evidence="1">
    <location>
        <begin position="739"/>
        <end position="762"/>
    </location>
</feature>